<dbReference type="InterPro" id="IPR053002">
    <property type="entry name" value="Metalloproteinase_M10B"/>
</dbReference>
<dbReference type="EMBL" id="QXFT01000794">
    <property type="protein sequence ID" value="KAE9335663.1"/>
    <property type="molecule type" value="Genomic_DNA"/>
</dbReference>
<dbReference type="OrthoDB" id="74460at2759"/>
<evidence type="ECO:0000313" key="5">
    <source>
        <dbReference type="Proteomes" id="UP000429607"/>
    </source>
</evidence>
<protein>
    <submittedName>
        <fullName evidence="3">Uncharacterized protein</fullName>
    </submittedName>
</protein>
<feature type="region of interest" description="Disordered" evidence="1">
    <location>
        <begin position="42"/>
        <end position="67"/>
    </location>
</feature>
<evidence type="ECO:0000313" key="4">
    <source>
        <dbReference type="EMBL" id="KAE9335663.1"/>
    </source>
</evidence>
<organism evidence="3 5">
    <name type="scientific">Phytophthora rubi</name>
    <dbReference type="NCBI Taxonomy" id="129364"/>
    <lineage>
        <taxon>Eukaryota</taxon>
        <taxon>Sar</taxon>
        <taxon>Stramenopiles</taxon>
        <taxon>Oomycota</taxon>
        <taxon>Peronosporomycetes</taxon>
        <taxon>Peronosporales</taxon>
        <taxon>Peronosporaceae</taxon>
        <taxon>Phytophthora</taxon>
    </lineage>
</organism>
<dbReference type="InterPro" id="IPR021917">
    <property type="entry name" value="Unchr_Zn-peptidase-like"/>
</dbReference>
<evidence type="ECO:0000313" key="7">
    <source>
        <dbReference type="Proteomes" id="UP000435112"/>
    </source>
</evidence>
<feature type="region of interest" description="Disordered" evidence="1">
    <location>
        <begin position="1"/>
        <end position="24"/>
    </location>
</feature>
<dbReference type="AlphaFoldDB" id="A0A6A3LQA3"/>
<comment type="caution">
    <text evidence="3">The sequence shown here is derived from an EMBL/GenBank/DDBJ whole genome shotgun (WGS) entry which is preliminary data.</text>
</comment>
<evidence type="ECO:0000313" key="3">
    <source>
        <dbReference type="EMBL" id="KAE9021761.1"/>
    </source>
</evidence>
<proteinExistence type="predicted"/>
<accession>A0A6A3LQA3</accession>
<dbReference type="PANTHER" id="PTHR21054:SF2">
    <property type="entry name" value="MIP04191P"/>
    <property type="match status" value="1"/>
</dbReference>
<evidence type="ECO:0000313" key="2">
    <source>
        <dbReference type="EMBL" id="KAE9019232.1"/>
    </source>
</evidence>
<name>A0A6A3LQA3_9STRA</name>
<dbReference type="Pfam" id="PF12044">
    <property type="entry name" value="Metallopep"/>
    <property type="match status" value="1"/>
</dbReference>
<dbReference type="EMBL" id="QXFV01000902">
    <property type="protein sequence ID" value="KAE9021761.1"/>
    <property type="molecule type" value="Genomic_DNA"/>
</dbReference>
<dbReference type="Proteomes" id="UP000435112">
    <property type="component" value="Unassembled WGS sequence"/>
</dbReference>
<reference evidence="5 7" key="1">
    <citation type="submission" date="2018-09" db="EMBL/GenBank/DDBJ databases">
        <title>Genomic investigation of the strawberry pathogen Phytophthora fragariae indicates pathogenicity is determined by transcriptional variation in three key races.</title>
        <authorList>
            <person name="Adams T.M."/>
            <person name="Armitage A.D."/>
            <person name="Sobczyk M.K."/>
            <person name="Bates H.J."/>
            <person name="Dunwell J.M."/>
            <person name="Nellist C.F."/>
            <person name="Harrison R.J."/>
        </authorList>
    </citation>
    <scope>NUCLEOTIDE SEQUENCE [LARGE SCALE GENOMIC DNA]</scope>
    <source>
        <strain evidence="3 5">SCRP249</strain>
        <strain evidence="2 7">SCRP324</strain>
        <strain evidence="4 6">SCRP333</strain>
    </source>
</reference>
<evidence type="ECO:0000313" key="6">
    <source>
        <dbReference type="Proteomes" id="UP000434957"/>
    </source>
</evidence>
<dbReference type="Proteomes" id="UP000429607">
    <property type="component" value="Unassembled WGS sequence"/>
</dbReference>
<sequence length="473" mass="52637">MGNKHSRTNVRYSRRDSAPGGVGETGRSLWLYRGRLSAPCEGTSDIPKVGPPASASPTRSRYRTTTDSSAPIHIRVTNLRQHEKLVFPLVLIEGCVDNLEASNLPDSVLYVQAVAHAAGQGDSNSWVGSVCWPIVCESGHFKAYVHLPHPGVFHIHLRIATISQQLTVHFAPRKTKWIVRFHYQKPRDSYQGFDAPNGVDNSDSDACQRLKFNAMVLQTTVAELFHRAGFSRKTFAVELDGDGFPVIDVLRSKHSTNQARQMTDAQLLTHLNKDVQVSEEHHHHRIKHVVLLGGSHFDPRTQQLSDFRALVGGNVVAASSYGLFTWPRGLHDLTACCFNSDYIAPAFVVDQRSVRQSYWSNYSEGISVLLHLMGLSFGLKYRADGVMRKSFRQATRLLAVMEPRSGKQRVALGRPIGDGRFDKVQRQAFKNVGIVSKEINLDELSIGQLALLCRWINSNSMKHVAKETPATAA</sequence>
<dbReference type="Proteomes" id="UP000434957">
    <property type="component" value="Unassembled WGS sequence"/>
</dbReference>
<dbReference type="PANTHER" id="PTHR21054">
    <property type="entry name" value="ZINC METALLOPROTEINASE-RELATED"/>
    <property type="match status" value="1"/>
</dbReference>
<gene>
    <name evidence="3" type="ORF">PR001_g13306</name>
    <name evidence="2" type="ORF">PR002_g12874</name>
    <name evidence="4" type="ORF">PR003_g12900</name>
</gene>
<dbReference type="EMBL" id="QXFU01000828">
    <property type="protein sequence ID" value="KAE9019232.1"/>
    <property type="molecule type" value="Genomic_DNA"/>
</dbReference>
<evidence type="ECO:0000256" key="1">
    <source>
        <dbReference type="SAM" id="MobiDB-lite"/>
    </source>
</evidence>
<keyword evidence="6" id="KW-1185">Reference proteome</keyword>
<feature type="compositionally biased region" description="Low complexity" evidence="1">
    <location>
        <begin position="51"/>
        <end position="67"/>
    </location>
</feature>